<feature type="compositionally biased region" description="Basic and acidic residues" evidence="2">
    <location>
        <begin position="932"/>
        <end position="945"/>
    </location>
</feature>
<dbReference type="Pfam" id="PF13087">
    <property type="entry name" value="AAA_12"/>
    <property type="match status" value="1"/>
</dbReference>
<dbReference type="EMBL" id="JAWRVE010000017">
    <property type="protein sequence ID" value="KAL1876219.1"/>
    <property type="molecule type" value="Genomic_DNA"/>
</dbReference>
<dbReference type="InterPro" id="IPR016024">
    <property type="entry name" value="ARM-type_fold"/>
</dbReference>
<dbReference type="Pfam" id="PF23576">
    <property type="entry name" value="SEN1_barrel"/>
    <property type="match status" value="1"/>
</dbReference>
<dbReference type="SUPFAM" id="SSF48371">
    <property type="entry name" value="ARM repeat"/>
    <property type="match status" value="1"/>
</dbReference>
<evidence type="ECO:0000259" key="5">
    <source>
        <dbReference type="Pfam" id="PF13087"/>
    </source>
</evidence>
<evidence type="ECO:0000256" key="2">
    <source>
        <dbReference type="SAM" id="MobiDB-lite"/>
    </source>
</evidence>
<dbReference type="Gene3D" id="3.40.50.300">
    <property type="entry name" value="P-loop containing nucleotide triphosphate hydrolases"/>
    <property type="match status" value="2"/>
</dbReference>
<evidence type="ECO:0000259" key="3">
    <source>
        <dbReference type="Pfam" id="PF12726"/>
    </source>
</evidence>
<feature type="region of interest" description="Disordered" evidence="2">
    <location>
        <begin position="1004"/>
        <end position="1035"/>
    </location>
</feature>
<dbReference type="CDD" id="cd18808">
    <property type="entry name" value="SF1_C_Upf1"/>
    <property type="match status" value="1"/>
</dbReference>
<organism evidence="7 8">
    <name type="scientific">Diaporthe australafricana</name>
    <dbReference type="NCBI Taxonomy" id="127596"/>
    <lineage>
        <taxon>Eukaryota</taxon>
        <taxon>Fungi</taxon>
        <taxon>Dikarya</taxon>
        <taxon>Ascomycota</taxon>
        <taxon>Pezizomycotina</taxon>
        <taxon>Sordariomycetes</taxon>
        <taxon>Sordariomycetidae</taxon>
        <taxon>Diaporthales</taxon>
        <taxon>Diaporthaceae</taxon>
        <taxon>Diaporthe</taxon>
    </lineage>
</organism>
<accession>A0ABR3XJT2</accession>
<dbReference type="SUPFAM" id="SSF52540">
    <property type="entry name" value="P-loop containing nucleoside triphosphate hydrolases"/>
    <property type="match status" value="1"/>
</dbReference>
<feature type="compositionally biased region" description="Acidic residues" evidence="2">
    <location>
        <begin position="1952"/>
        <end position="1961"/>
    </location>
</feature>
<name>A0ABR3XJT2_9PEZI</name>
<feature type="compositionally biased region" description="Low complexity" evidence="2">
    <location>
        <begin position="1975"/>
        <end position="1989"/>
    </location>
</feature>
<dbReference type="InterPro" id="IPR047187">
    <property type="entry name" value="SF1_C_Upf1"/>
</dbReference>
<feature type="domain" description="Helicase Sen1 N-terminal" evidence="3">
    <location>
        <begin position="89"/>
        <end position="831"/>
    </location>
</feature>
<keyword evidence="8" id="KW-1185">Reference proteome</keyword>
<feature type="compositionally biased region" description="Basic and acidic residues" evidence="2">
    <location>
        <begin position="1897"/>
        <end position="1910"/>
    </location>
</feature>
<keyword evidence="1 7" id="KW-0378">Hydrolase</keyword>
<feature type="domain" description="DNA2/NAM7 helicase helicase" evidence="4">
    <location>
        <begin position="1298"/>
        <end position="1592"/>
    </location>
</feature>
<dbReference type="Pfam" id="PF12726">
    <property type="entry name" value="SEN1_N"/>
    <property type="match status" value="1"/>
</dbReference>
<dbReference type="Proteomes" id="UP001583177">
    <property type="component" value="Unassembled WGS sequence"/>
</dbReference>
<dbReference type="InterPro" id="IPR056474">
    <property type="entry name" value="SEN1_barrel"/>
</dbReference>
<proteinExistence type="predicted"/>
<sequence>MDDTNRLYEGVTESYQEWINLPEEHHLLCPKTHDDDFEDYASTDPSSEITTEEKEQRIQEGRRRVELTYDLSLLVGITEEQSGGWKEQWTERTESFLTKCDGCILRWHMHRKKFFEKLQGSFDEDVATIMENKLNEFDKARIDRGLQKATAILEANGPMTSAKLAQQNDTAILALFEALCCMAYVGEPQVRQRYFNKVFQDVQTRKPLRLGPQVVPTMAFFLFEEDQYRNRFARSAWEVLNPDCLSEEEFNFAVSESLTNAIREVSSVDPETGTLRVSQNKVKVFWEGFLLLLNSMSEEIVVHCLRGMEADVYQLAIHHLQLCHSDQILLLVLQAIAALLQKSPKAFWGALDLPRAQLAQFVFMNPAFTRLLSRSLEYDRLVADGHIRVPFLAIWVRTVIGSLQQHELPDVCQSLTDHLFSARPDLDASREAQVTRTIAGLYALKTSLDSFNGGTFQIRMGTSIIYINSLINLVVKYAATVINPAAELRAEDRFNVGLSQTAVDVIKTSLVLDSKTTRTEWMTLMRGNVKIPRTNPRHSAQLWDRFLEIFWPGRPGTVDIARSMLSAMHPLNGIGKLLPPKREVMKDPEKKLFNQDLEQTAEAVGRMMERLSGFAPADLEALCSDQQSGMMFALVASLVHTEDPIREAGISLIKTITSETTRSEAVAQMAQDYFQPFLSTFSDVVRGVTYDKDSMKPFPPMPHVLTCSRDLVDALCDTSGLLRSRTLSGIEFTAVMSWWTTQWEGMQHALLQLRVWNEQIDKSILEVFCRQTMDLAQELLNQDGVIASVLGAQNPGIEAMRTVLEQPRLNTRGITNMIKLRDIVLLDITVKTLLKLLSRLAQYGLDVDAQSASTIRQACVPRSDGKYAINSNLTGTQKVELLKAIGEEEEILAVSKIVEKPKKQISLDAWSKSGSATPLSRSGSTTPVSTSRDVKPSSSKLEKLHLTSQKAKPKLLRPEPTKAGSSKFLEDRKRAQAEKAERKAAAIAEAKALRVVPGEGSGLRGVSGVLGKDHGPQPKSDMMVDSSEEEDDSSDDDAVVAIKNDNRLDHDAKQRALQLAAKRMGPLKKEKMKRTAKDLRARIIPPMDVLHQSILEWDIFHQGNDPPNGDVCLEVANTYMTHHDYKSTFFPLLRYEAWRSFVTAKDETTSKPFGIRVMNRMTVDKFMEVTTSMPKAQNKERGLSEGDIVIISQSEDPLGKKDVAHCLARIWKTTYKKDNLEVAYRLNARNNQIMPFLQAGAEFFAVKITNMTTVEREYAALESLQYYDLLDEVLEAKPSPLLNYGDEAIGSVMKNYFLNRGQAKAIMNAKDNDGFTLVQGPPGTGKTKTIVAMVGALLTGHVNTKSAAAVPVSRPQDYGNQANQPPPMKKLLVCAPSNAAVDELVLRLKQGIKTMNGAHHNINVLRLGRSDAINTLVKDMTLDELVKAKMESELNKNGPGGSERDKMHQEAGEIKLQLNDLRPRLEAARASSDREAQNSLERQFDVLKRRQAHIGAKIDAEKDSGNTYVRESEVRRRVVQQQILDSAQVLCATLSGSGHEMFKNLNVEFETVIIDEAAQCVELSALIPLKYGCTKCILVGDPKQLPPTVLSQSAARFGYDQSLFVRMQRNHPKNIHLLDTQYRMHPEISAYPSAEFYEGKLYDGNDMGLLRTQKWHESKLLGPYRFFDVEGIQERGRKGQSLVNTNELEVAMQLFSRFKIDYADCDIKGKVGIITPYKAQLFALRDRFSNRFGEGVFDEVEFNTTDAFQGRECEIIIFSCVRASPTGGIGFMTDIRRMNVGLTRAKSSLWILGDSRALVQGEFWAKLIKDAKARDRYTRGDVLALLRKPSEKVSRAENGYGVHKYSDAEMKDAPATVIKSEKPSRSLAPPPQSVGGFNAKGENITQPARGAGPPHIGDSKKRPLDGDDNHAPAPKRQVGYNHSNPASSTDFLYFATDEPVEETGQQQSFLEEDDWDDDSDYEQSANPDWTQSSNTARTTKAKAAAAKAGGPVGNGGIGACAPFETSASSGKGHAAIKAAGAAGGTVECTTPSK</sequence>
<dbReference type="PANTHER" id="PTHR10887:SF495">
    <property type="entry name" value="HELICASE SENATAXIN ISOFORM X1-RELATED"/>
    <property type="match status" value="1"/>
</dbReference>
<evidence type="ECO:0000259" key="6">
    <source>
        <dbReference type="Pfam" id="PF23576"/>
    </source>
</evidence>
<dbReference type="GO" id="GO:0004386">
    <property type="term" value="F:helicase activity"/>
    <property type="evidence" value="ECO:0007669"/>
    <property type="project" value="UniProtKB-KW"/>
</dbReference>
<dbReference type="InterPro" id="IPR027417">
    <property type="entry name" value="P-loop_NTPase"/>
</dbReference>
<feature type="compositionally biased region" description="Polar residues" evidence="2">
    <location>
        <begin position="1962"/>
        <end position="1974"/>
    </location>
</feature>
<feature type="domain" description="DNA2/NAM7 helicase-like C-terminal" evidence="5">
    <location>
        <begin position="1599"/>
        <end position="1795"/>
    </location>
</feature>
<feature type="compositionally biased region" description="Polar residues" evidence="2">
    <location>
        <begin position="912"/>
        <end position="931"/>
    </location>
</feature>
<evidence type="ECO:0000313" key="8">
    <source>
        <dbReference type="Proteomes" id="UP001583177"/>
    </source>
</evidence>
<dbReference type="InterPro" id="IPR024481">
    <property type="entry name" value="Helicase_Sen1_N"/>
</dbReference>
<feature type="domain" description="Helicase SEN1 beta-barrel" evidence="6">
    <location>
        <begin position="1149"/>
        <end position="1248"/>
    </location>
</feature>
<feature type="compositionally biased region" description="Polar residues" evidence="2">
    <location>
        <begin position="1920"/>
        <end position="1929"/>
    </location>
</feature>
<gene>
    <name evidence="7" type="primary">SEN1</name>
    <name evidence="7" type="ORF">Daus18300_002847</name>
</gene>
<dbReference type="InterPro" id="IPR045055">
    <property type="entry name" value="DNA2/NAM7-like"/>
</dbReference>
<dbReference type="CDD" id="cd18042">
    <property type="entry name" value="DEXXQc_SETX"/>
    <property type="match status" value="1"/>
</dbReference>
<reference evidence="7 8" key="1">
    <citation type="journal article" date="2024" name="IMA Fungus">
        <title>IMA Genome - F19 : A genome assembly and annotation guide to empower mycologists, including annotated draft genome sequences of Ceratocystis pirilliformis, Diaporthe australafricana, Fusarium ophioides, Paecilomyces lecythidis, and Sporothrix stenoceras.</title>
        <authorList>
            <person name="Aylward J."/>
            <person name="Wilson A.M."/>
            <person name="Visagie C.M."/>
            <person name="Spraker J."/>
            <person name="Barnes I."/>
            <person name="Buitendag C."/>
            <person name="Ceriani C."/>
            <person name="Del Mar Angel L."/>
            <person name="du Plessis D."/>
            <person name="Fuchs T."/>
            <person name="Gasser K."/>
            <person name="Kramer D."/>
            <person name="Li W."/>
            <person name="Munsamy K."/>
            <person name="Piso A."/>
            <person name="Price J.L."/>
            <person name="Sonnekus B."/>
            <person name="Thomas C."/>
            <person name="van der Nest A."/>
            <person name="van Dijk A."/>
            <person name="van Heerden A."/>
            <person name="van Vuuren N."/>
            <person name="Yilmaz N."/>
            <person name="Duong T.A."/>
            <person name="van der Merwe N.A."/>
            <person name="Wingfield M.J."/>
            <person name="Wingfield B.D."/>
        </authorList>
    </citation>
    <scope>NUCLEOTIDE SEQUENCE [LARGE SCALE GENOMIC DNA]</scope>
    <source>
        <strain evidence="7 8">CMW 18300</strain>
    </source>
</reference>
<feature type="region of interest" description="Disordered" evidence="2">
    <location>
        <begin position="909"/>
        <end position="976"/>
    </location>
</feature>
<protein>
    <submittedName>
        <fullName evidence="7">DEAD-box type RNA helicase</fullName>
    </submittedName>
</protein>
<evidence type="ECO:0000259" key="4">
    <source>
        <dbReference type="Pfam" id="PF13086"/>
    </source>
</evidence>
<dbReference type="InterPro" id="IPR041679">
    <property type="entry name" value="DNA2/NAM7-like_C"/>
</dbReference>
<dbReference type="Pfam" id="PF13086">
    <property type="entry name" value="AAA_11"/>
    <property type="match status" value="1"/>
</dbReference>
<evidence type="ECO:0000313" key="7">
    <source>
        <dbReference type="EMBL" id="KAL1876219.1"/>
    </source>
</evidence>
<comment type="caution">
    <text evidence="7">The sequence shown here is derived from an EMBL/GenBank/DDBJ whole genome shotgun (WGS) entry which is preliminary data.</text>
</comment>
<keyword evidence="1 7" id="KW-0067">ATP-binding</keyword>
<keyword evidence="1 7" id="KW-0547">Nucleotide-binding</keyword>
<keyword evidence="1 7" id="KW-0347">Helicase</keyword>
<feature type="compositionally biased region" description="Acidic residues" evidence="2">
    <location>
        <begin position="1026"/>
        <end position="1035"/>
    </location>
</feature>
<dbReference type="InterPro" id="IPR041677">
    <property type="entry name" value="DNA2/NAM7_AAA_11"/>
</dbReference>
<feature type="region of interest" description="Disordered" evidence="2">
    <location>
        <begin position="1952"/>
        <end position="1994"/>
    </location>
</feature>
<evidence type="ECO:0000256" key="1">
    <source>
        <dbReference type="ARBA" id="ARBA00022806"/>
    </source>
</evidence>
<dbReference type="PANTHER" id="PTHR10887">
    <property type="entry name" value="DNA2/NAM7 HELICASE FAMILY"/>
    <property type="match status" value="1"/>
</dbReference>
<feature type="region of interest" description="Disordered" evidence="2">
    <location>
        <begin position="1858"/>
        <end position="1929"/>
    </location>
</feature>